<keyword evidence="1" id="KW-0378">Hydrolase</keyword>
<name>A0A9E7GUL0_9LILI</name>
<dbReference type="Gene3D" id="3.40.50.300">
    <property type="entry name" value="P-loop containing nucleotide triphosphate hydrolases"/>
    <property type="match status" value="1"/>
</dbReference>
<dbReference type="SUPFAM" id="SSF52540">
    <property type="entry name" value="P-loop containing nucleoside triphosphate hydrolases"/>
    <property type="match status" value="1"/>
</dbReference>
<dbReference type="PANTHER" id="PTHR32472">
    <property type="entry name" value="DNA REPAIR PROTEIN RADA"/>
    <property type="match status" value="1"/>
</dbReference>
<dbReference type="GO" id="GO:0006508">
    <property type="term" value="P:proteolysis"/>
    <property type="evidence" value="ECO:0007669"/>
    <property type="project" value="UniProtKB-KW"/>
</dbReference>
<dbReference type="PANTHER" id="PTHR32472:SF10">
    <property type="entry name" value="DNA REPAIR PROTEIN RADA-LIKE PROTEIN"/>
    <property type="match status" value="1"/>
</dbReference>
<keyword evidence="1" id="KW-0645">Protease</keyword>
<protein>
    <submittedName>
        <fullName evidence="1">Lon protease (S16) C-terminal proteolytic domain</fullName>
    </submittedName>
</protein>
<reference evidence="1" key="1">
    <citation type="submission" date="2022-05" db="EMBL/GenBank/DDBJ databases">
        <title>The Musa troglodytarum L. genome provides insights into the mechanism of non-climacteric behaviour and enrichment of carotenoids.</title>
        <authorList>
            <person name="Wang J."/>
        </authorList>
    </citation>
    <scope>NUCLEOTIDE SEQUENCE</scope>
    <source>
        <tissue evidence="1">Leaf</tissue>
    </source>
</reference>
<proteinExistence type="predicted"/>
<sequence>MIASRGSASLIASRGSTSLIGHVTKTGDIAGPRILEHIVDAVLYMEGERYSSYRLLRSVKNRFGSTDELEGRKEIDSGKWRRRGRR</sequence>
<evidence type="ECO:0000313" key="1">
    <source>
        <dbReference type="EMBL" id="URE22061.1"/>
    </source>
</evidence>
<dbReference type="InterPro" id="IPR027417">
    <property type="entry name" value="P-loop_NTPase"/>
</dbReference>
<dbReference type="PRINTS" id="PR01874">
    <property type="entry name" value="DNAREPAIRADA"/>
</dbReference>
<keyword evidence="2" id="KW-1185">Reference proteome</keyword>
<dbReference type="Proteomes" id="UP001055439">
    <property type="component" value="Chromosome 7"/>
</dbReference>
<gene>
    <name evidence="1" type="ORF">MUK42_06282</name>
</gene>
<evidence type="ECO:0000313" key="2">
    <source>
        <dbReference type="Proteomes" id="UP001055439"/>
    </source>
</evidence>
<dbReference type="EMBL" id="CP097509">
    <property type="protein sequence ID" value="URE22061.1"/>
    <property type="molecule type" value="Genomic_DNA"/>
</dbReference>
<dbReference type="GO" id="GO:0000725">
    <property type="term" value="P:recombinational repair"/>
    <property type="evidence" value="ECO:0007669"/>
    <property type="project" value="TreeGrafter"/>
</dbReference>
<dbReference type="AlphaFoldDB" id="A0A9E7GUL0"/>
<organism evidence="1 2">
    <name type="scientific">Musa troglodytarum</name>
    <name type="common">fe'i banana</name>
    <dbReference type="NCBI Taxonomy" id="320322"/>
    <lineage>
        <taxon>Eukaryota</taxon>
        <taxon>Viridiplantae</taxon>
        <taxon>Streptophyta</taxon>
        <taxon>Embryophyta</taxon>
        <taxon>Tracheophyta</taxon>
        <taxon>Spermatophyta</taxon>
        <taxon>Magnoliopsida</taxon>
        <taxon>Liliopsida</taxon>
        <taxon>Zingiberales</taxon>
        <taxon>Musaceae</taxon>
        <taxon>Musa</taxon>
    </lineage>
</organism>
<dbReference type="OrthoDB" id="41505at2759"/>
<accession>A0A9E7GUL0</accession>
<dbReference type="GO" id="GO:0008233">
    <property type="term" value="F:peptidase activity"/>
    <property type="evidence" value="ECO:0007669"/>
    <property type="project" value="UniProtKB-KW"/>
</dbReference>